<organism evidence="2 3">
    <name type="scientific">Andreesenia angusta</name>
    <dbReference type="NCBI Taxonomy" id="39480"/>
    <lineage>
        <taxon>Bacteria</taxon>
        <taxon>Bacillati</taxon>
        <taxon>Bacillota</taxon>
        <taxon>Tissierellia</taxon>
        <taxon>Tissierellales</taxon>
        <taxon>Gottschalkiaceae</taxon>
        <taxon>Andreesenia</taxon>
    </lineage>
</organism>
<dbReference type="RefSeq" id="WP_071062548.1">
    <property type="nucleotide sequence ID" value="NZ_MKIE01000003.1"/>
</dbReference>
<dbReference type="Proteomes" id="UP000180254">
    <property type="component" value="Unassembled WGS sequence"/>
</dbReference>
<dbReference type="OrthoDB" id="129626at2"/>
<evidence type="ECO:0000313" key="3">
    <source>
        <dbReference type="Proteomes" id="UP000180254"/>
    </source>
</evidence>
<accession>A0A1S1V7I9</accession>
<dbReference type="Pfam" id="PF14242">
    <property type="entry name" value="DUF4342"/>
    <property type="match status" value="1"/>
</dbReference>
<proteinExistence type="predicted"/>
<gene>
    <name evidence="2" type="ORF">EUAN_11330</name>
</gene>
<evidence type="ECO:0000313" key="2">
    <source>
        <dbReference type="EMBL" id="OHW62568.1"/>
    </source>
</evidence>
<dbReference type="SUPFAM" id="SSF46934">
    <property type="entry name" value="UBA-like"/>
    <property type="match status" value="1"/>
</dbReference>
<reference evidence="2 3" key="1">
    <citation type="submission" date="2016-09" db="EMBL/GenBank/DDBJ databases">
        <title>Genome sequence of Eubacterium angustum.</title>
        <authorList>
            <person name="Poehlein A."/>
            <person name="Daniel R."/>
        </authorList>
    </citation>
    <scope>NUCLEOTIDE SEQUENCE [LARGE SCALE GENOMIC DNA]</scope>
    <source>
        <strain evidence="2 3">DSM 1989</strain>
    </source>
</reference>
<dbReference type="EMBL" id="MKIE01000003">
    <property type="protein sequence ID" value="OHW62568.1"/>
    <property type="molecule type" value="Genomic_DNA"/>
</dbReference>
<protein>
    <submittedName>
        <fullName evidence="2">Nascent polypeptide-associated complex protein</fullName>
    </submittedName>
</protein>
<dbReference type="STRING" id="39480.EUAN_11330"/>
<name>A0A1S1V7I9_9FIRM</name>
<dbReference type="Gene3D" id="1.10.8.10">
    <property type="entry name" value="DNA helicase RuvA subunit, C-terminal domain"/>
    <property type="match status" value="1"/>
</dbReference>
<dbReference type="InterPro" id="IPR009060">
    <property type="entry name" value="UBA-like_sf"/>
</dbReference>
<keyword evidence="3" id="KW-1185">Reference proteome</keyword>
<feature type="domain" description="DUF4342" evidence="1">
    <location>
        <begin position="50"/>
        <end position="120"/>
    </location>
</feature>
<evidence type="ECO:0000259" key="1">
    <source>
        <dbReference type="Pfam" id="PF14242"/>
    </source>
</evidence>
<sequence length="145" mass="15549">MVVTLEKIDLVRERTGISYAEANELLEKHDGDVVKAIMEAEESAKIENSGITSKGDEILQKIKELIKEGNVTKISVKKDGEVIMNIPVNAGAIGVIISPFLGAVGLTAALVSKCKIEVTKADGEIITVSEMAEKTAQKVKDSIKK</sequence>
<dbReference type="AlphaFoldDB" id="A0A1S1V7I9"/>
<dbReference type="InterPro" id="IPR025642">
    <property type="entry name" value="DUF4342"/>
</dbReference>
<comment type="caution">
    <text evidence="2">The sequence shown here is derived from an EMBL/GenBank/DDBJ whole genome shotgun (WGS) entry which is preliminary data.</text>
</comment>